<keyword evidence="1" id="KW-0805">Transcription regulation</keyword>
<dbReference type="AlphaFoldDB" id="A0A919PX16"/>
<dbReference type="InterPro" id="IPR050109">
    <property type="entry name" value="HTH-type_TetR-like_transc_reg"/>
</dbReference>
<accession>A0A919PX16</accession>
<reference evidence="6" key="1">
    <citation type="submission" date="2021-01" db="EMBL/GenBank/DDBJ databases">
        <title>Whole genome shotgun sequence of Dactylosporangium siamense NBRC 106093.</title>
        <authorList>
            <person name="Komaki H."/>
            <person name="Tamura T."/>
        </authorList>
    </citation>
    <scope>NUCLEOTIDE SEQUENCE</scope>
    <source>
        <strain evidence="6">NBRC 106093</strain>
    </source>
</reference>
<dbReference type="GO" id="GO:0003700">
    <property type="term" value="F:DNA-binding transcription factor activity"/>
    <property type="evidence" value="ECO:0007669"/>
    <property type="project" value="TreeGrafter"/>
</dbReference>
<evidence type="ECO:0000256" key="2">
    <source>
        <dbReference type="ARBA" id="ARBA00023125"/>
    </source>
</evidence>
<evidence type="ECO:0000256" key="3">
    <source>
        <dbReference type="ARBA" id="ARBA00023163"/>
    </source>
</evidence>
<dbReference type="SUPFAM" id="SSF48498">
    <property type="entry name" value="Tetracyclin repressor-like, C-terminal domain"/>
    <property type="match status" value="1"/>
</dbReference>
<evidence type="ECO:0000259" key="5">
    <source>
        <dbReference type="PROSITE" id="PS50977"/>
    </source>
</evidence>
<feature type="DNA-binding region" description="H-T-H motif" evidence="4">
    <location>
        <begin position="36"/>
        <end position="55"/>
    </location>
</feature>
<dbReference type="PANTHER" id="PTHR30055:SF234">
    <property type="entry name" value="HTH-TYPE TRANSCRIPTIONAL REGULATOR BETI"/>
    <property type="match status" value="1"/>
</dbReference>
<keyword evidence="3" id="KW-0804">Transcription</keyword>
<dbReference type="RefSeq" id="WP_203853477.1">
    <property type="nucleotide sequence ID" value="NZ_BAAAVW010000010.1"/>
</dbReference>
<dbReference type="PROSITE" id="PS50977">
    <property type="entry name" value="HTH_TETR_2"/>
    <property type="match status" value="1"/>
</dbReference>
<dbReference type="GO" id="GO:0000976">
    <property type="term" value="F:transcription cis-regulatory region binding"/>
    <property type="evidence" value="ECO:0007669"/>
    <property type="project" value="TreeGrafter"/>
</dbReference>
<dbReference type="Gene3D" id="1.10.357.10">
    <property type="entry name" value="Tetracycline Repressor, domain 2"/>
    <property type="match status" value="1"/>
</dbReference>
<organism evidence="6 7">
    <name type="scientific">Dactylosporangium siamense</name>
    <dbReference type="NCBI Taxonomy" id="685454"/>
    <lineage>
        <taxon>Bacteria</taxon>
        <taxon>Bacillati</taxon>
        <taxon>Actinomycetota</taxon>
        <taxon>Actinomycetes</taxon>
        <taxon>Micromonosporales</taxon>
        <taxon>Micromonosporaceae</taxon>
        <taxon>Dactylosporangium</taxon>
    </lineage>
</organism>
<sequence length="183" mass="19594">MRTRRENRGRNAAAANRVALIGAAREQFASEGFDASLSAIARQAGVGQGSLYRHFPDRVSLALAVFDDNVTALEALAATPASTLDDLLALITEQTAASVAFIDMLHASDEDPRLRDVVGRVRDLLDGKLRAARHDGRIRPTVTADDLLLAVRMVAGLLAKSVPGERAELADRAWAMLRPAITG</sequence>
<evidence type="ECO:0000256" key="1">
    <source>
        <dbReference type="ARBA" id="ARBA00023015"/>
    </source>
</evidence>
<keyword evidence="2 4" id="KW-0238">DNA-binding</keyword>
<evidence type="ECO:0000256" key="4">
    <source>
        <dbReference type="PROSITE-ProRule" id="PRU00335"/>
    </source>
</evidence>
<dbReference type="Pfam" id="PF00440">
    <property type="entry name" value="TetR_N"/>
    <property type="match status" value="1"/>
</dbReference>
<feature type="domain" description="HTH tetR-type" evidence="5">
    <location>
        <begin position="14"/>
        <end position="73"/>
    </location>
</feature>
<protein>
    <submittedName>
        <fullName evidence="6">TetR family transcriptional regulator</fullName>
    </submittedName>
</protein>
<dbReference type="PRINTS" id="PR00455">
    <property type="entry name" value="HTHTETR"/>
</dbReference>
<proteinExistence type="predicted"/>
<dbReference type="PANTHER" id="PTHR30055">
    <property type="entry name" value="HTH-TYPE TRANSCRIPTIONAL REGULATOR RUTR"/>
    <property type="match status" value="1"/>
</dbReference>
<dbReference type="SUPFAM" id="SSF46689">
    <property type="entry name" value="Homeodomain-like"/>
    <property type="match status" value="1"/>
</dbReference>
<dbReference type="InterPro" id="IPR001647">
    <property type="entry name" value="HTH_TetR"/>
</dbReference>
<dbReference type="InterPro" id="IPR036271">
    <property type="entry name" value="Tet_transcr_reg_TetR-rel_C_sf"/>
</dbReference>
<dbReference type="Proteomes" id="UP000660611">
    <property type="component" value="Unassembled WGS sequence"/>
</dbReference>
<keyword evidence="7" id="KW-1185">Reference proteome</keyword>
<gene>
    <name evidence="6" type="ORF">Dsi01nite_099150</name>
</gene>
<dbReference type="InterPro" id="IPR009057">
    <property type="entry name" value="Homeodomain-like_sf"/>
</dbReference>
<evidence type="ECO:0000313" key="7">
    <source>
        <dbReference type="Proteomes" id="UP000660611"/>
    </source>
</evidence>
<name>A0A919PX16_9ACTN</name>
<dbReference type="EMBL" id="BONQ01000164">
    <property type="protein sequence ID" value="GIG51874.1"/>
    <property type="molecule type" value="Genomic_DNA"/>
</dbReference>
<evidence type="ECO:0000313" key="6">
    <source>
        <dbReference type="EMBL" id="GIG51874.1"/>
    </source>
</evidence>
<comment type="caution">
    <text evidence="6">The sequence shown here is derived from an EMBL/GenBank/DDBJ whole genome shotgun (WGS) entry which is preliminary data.</text>
</comment>